<name>A0A3P3XGB7_9SPIR</name>
<feature type="domain" description="Carbohydrate kinase PfkB" evidence="8">
    <location>
        <begin position="63"/>
        <end position="338"/>
    </location>
</feature>
<accession>A0A3P3XGB7</accession>
<gene>
    <name evidence="9" type="ORF">SPIROBIBN47_150102</name>
</gene>
<dbReference type="InterPro" id="IPR029056">
    <property type="entry name" value="Ribokinase-like"/>
</dbReference>
<keyword evidence="3" id="KW-0547">Nucleotide-binding</keyword>
<dbReference type="GO" id="GO:0016773">
    <property type="term" value="F:phosphotransferase activity, alcohol group as acceptor"/>
    <property type="evidence" value="ECO:0007669"/>
    <property type="project" value="InterPro"/>
</dbReference>
<feature type="compositionally biased region" description="Low complexity" evidence="7">
    <location>
        <begin position="17"/>
        <end position="34"/>
    </location>
</feature>
<dbReference type="SUPFAM" id="SSF53613">
    <property type="entry name" value="Ribokinase-like"/>
    <property type="match status" value="1"/>
</dbReference>
<dbReference type="InterPro" id="IPR011611">
    <property type="entry name" value="PfkB_dom"/>
</dbReference>
<evidence type="ECO:0000313" key="9">
    <source>
        <dbReference type="EMBL" id="SLM10725.1"/>
    </source>
</evidence>
<dbReference type="GO" id="GO:0016301">
    <property type="term" value="F:kinase activity"/>
    <property type="evidence" value="ECO:0007669"/>
    <property type="project" value="UniProtKB-KW"/>
</dbReference>
<proteinExistence type="inferred from homology"/>
<dbReference type="PROSITE" id="PS00584">
    <property type="entry name" value="PFKB_KINASES_2"/>
    <property type="match status" value="1"/>
</dbReference>
<evidence type="ECO:0000259" key="8">
    <source>
        <dbReference type="Pfam" id="PF00294"/>
    </source>
</evidence>
<feature type="region of interest" description="Disordered" evidence="7">
    <location>
        <begin position="1"/>
        <end position="41"/>
    </location>
</feature>
<keyword evidence="4 9" id="KW-0418">Kinase</keyword>
<comment type="similarity">
    <text evidence="1">Belongs to the carbohydrate kinase PfkB family.</text>
</comment>
<keyword evidence="5" id="KW-0067">ATP-binding</keyword>
<feature type="compositionally biased region" description="Polar residues" evidence="7">
    <location>
        <begin position="1"/>
        <end position="11"/>
    </location>
</feature>
<evidence type="ECO:0000256" key="6">
    <source>
        <dbReference type="PIRNR" id="PIRNR000535"/>
    </source>
</evidence>
<dbReference type="GO" id="GO:0005975">
    <property type="term" value="P:carbohydrate metabolic process"/>
    <property type="evidence" value="ECO:0007669"/>
    <property type="project" value="InterPro"/>
</dbReference>
<organism evidence="9">
    <name type="scientific">uncultured spirochete</name>
    <dbReference type="NCBI Taxonomy" id="156406"/>
    <lineage>
        <taxon>Bacteria</taxon>
        <taxon>Pseudomonadati</taxon>
        <taxon>Spirochaetota</taxon>
        <taxon>Spirochaetia</taxon>
        <taxon>Spirochaetales</taxon>
        <taxon>environmental samples</taxon>
    </lineage>
</organism>
<dbReference type="EMBL" id="FWDM01000007">
    <property type="protein sequence ID" value="SLM10725.1"/>
    <property type="molecule type" value="Genomic_DNA"/>
</dbReference>
<dbReference type="Gene3D" id="3.40.1190.20">
    <property type="match status" value="1"/>
</dbReference>
<dbReference type="AlphaFoldDB" id="A0A3P3XGB7"/>
<protein>
    <submittedName>
        <fullName evidence="9">Putative tagatose-6-phosphate kinase (Phosphotagatokinase)</fullName>
    </submittedName>
</protein>
<reference evidence="9" key="1">
    <citation type="submission" date="2017-02" db="EMBL/GenBank/DDBJ databases">
        <authorList>
            <person name="Regsiter A."/>
            <person name="William W."/>
        </authorList>
    </citation>
    <scope>NUCLEOTIDE SEQUENCE</scope>
    <source>
        <strain evidence="9">Bib</strain>
    </source>
</reference>
<sequence>MLQNSNISRTSIEAGGQNQDNQNQESHNQNSQIQDGHSSAGPREPSFLCVCLNPTIQKTLVFSKIHAGEVNRTAQWRIDVAGKGIIPTRIFTQLGERAVHLTQLGGPNRDWFLSMCAEDQIPIEWVESDAPIRFCTTLIEESEGHATELVEESHPVAPGTSEAIIARFSELVQKTSAVLLSGTVATGIVPGTMARLAEIASKAGARLYLDIKKQDLLECLEFHPLCVKPNLEELAQTLGIPYDEVREETTARRLVAETGRKFYERFGTYLVVTRGAKSTLYWDGRQLCEQPVNPVNVRNPIGSGDAFGAGLARILERGGSIHDAVKEGTRLGGLNAAQLKPGSIFP</sequence>
<dbReference type="Pfam" id="PF00294">
    <property type="entry name" value="PfkB"/>
    <property type="match status" value="1"/>
</dbReference>
<evidence type="ECO:0000256" key="2">
    <source>
        <dbReference type="ARBA" id="ARBA00022679"/>
    </source>
</evidence>
<evidence type="ECO:0000256" key="4">
    <source>
        <dbReference type="ARBA" id="ARBA00022777"/>
    </source>
</evidence>
<evidence type="ECO:0000256" key="1">
    <source>
        <dbReference type="ARBA" id="ARBA00010688"/>
    </source>
</evidence>
<dbReference type="InterPro" id="IPR017583">
    <property type="entry name" value="Tagatose/fructose_Pkinase"/>
</dbReference>
<evidence type="ECO:0000256" key="3">
    <source>
        <dbReference type="ARBA" id="ARBA00022741"/>
    </source>
</evidence>
<dbReference type="PANTHER" id="PTHR46566:SF2">
    <property type="entry name" value="ATP-DEPENDENT 6-PHOSPHOFRUCTOKINASE ISOZYME 2"/>
    <property type="match status" value="1"/>
</dbReference>
<dbReference type="PIRSF" id="PIRSF000535">
    <property type="entry name" value="1PFK/6PFK/LacC"/>
    <property type="match status" value="1"/>
</dbReference>
<dbReference type="PANTHER" id="PTHR46566">
    <property type="entry name" value="1-PHOSPHOFRUCTOKINASE-RELATED"/>
    <property type="match status" value="1"/>
</dbReference>
<dbReference type="InterPro" id="IPR002173">
    <property type="entry name" value="Carboh/pur_kinase_PfkB_CS"/>
</dbReference>
<keyword evidence="2 6" id="KW-0808">Transferase</keyword>
<evidence type="ECO:0000256" key="7">
    <source>
        <dbReference type="SAM" id="MobiDB-lite"/>
    </source>
</evidence>
<dbReference type="GO" id="GO:0005524">
    <property type="term" value="F:ATP binding"/>
    <property type="evidence" value="ECO:0007669"/>
    <property type="project" value="UniProtKB-KW"/>
</dbReference>
<evidence type="ECO:0000256" key="5">
    <source>
        <dbReference type="ARBA" id="ARBA00022840"/>
    </source>
</evidence>